<organism evidence="1 2">
    <name type="scientific">Rhizophagus irregularis</name>
    <dbReference type="NCBI Taxonomy" id="588596"/>
    <lineage>
        <taxon>Eukaryota</taxon>
        <taxon>Fungi</taxon>
        <taxon>Fungi incertae sedis</taxon>
        <taxon>Mucoromycota</taxon>
        <taxon>Glomeromycotina</taxon>
        <taxon>Glomeromycetes</taxon>
        <taxon>Glomerales</taxon>
        <taxon>Glomeraceae</taxon>
        <taxon>Rhizophagus</taxon>
    </lineage>
</organism>
<sequence length="121" mass="13205">EEENYYCCAWSIDPNVGAPLLAVTGATGIIKILNTKCKIGYKEKSRVFGNEKGKSCKKKGSTSVVNKKISDNTDALVNGSSYKDVGNKAIGNDAIDDYMNEKLCDNVVVKQWKCATRTAIF</sequence>
<dbReference type="VEuPathDB" id="FungiDB:FUN_021076"/>
<reference evidence="1 2" key="1">
    <citation type="submission" date="2015-10" db="EMBL/GenBank/DDBJ databases">
        <title>Genome analyses suggest a sexual origin of heterokaryosis in a supposedly ancient asexual fungus.</title>
        <authorList>
            <person name="Ropars J."/>
            <person name="Sedzielewska K."/>
            <person name="Noel J."/>
            <person name="Charron P."/>
            <person name="Farinelli L."/>
            <person name="Marton T."/>
            <person name="Kruger M."/>
            <person name="Pelin A."/>
            <person name="Brachmann A."/>
            <person name="Corradi N."/>
        </authorList>
    </citation>
    <scope>NUCLEOTIDE SEQUENCE [LARGE SCALE GENOMIC DNA]</scope>
    <source>
        <strain evidence="1 2">A4</strain>
    </source>
</reference>
<dbReference type="AlphaFoldDB" id="A0A2I1G5X6"/>
<keyword evidence="2" id="KW-1185">Reference proteome</keyword>
<comment type="caution">
    <text evidence="1">The sequence shown here is derived from an EMBL/GenBank/DDBJ whole genome shotgun (WGS) entry which is preliminary data.</text>
</comment>
<evidence type="ECO:0000313" key="1">
    <source>
        <dbReference type="EMBL" id="PKY41961.1"/>
    </source>
</evidence>
<dbReference type="Proteomes" id="UP000234323">
    <property type="component" value="Unassembled WGS sequence"/>
</dbReference>
<feature type="non-terminal residue" evidence="1">
    <location>
        <position position="1"/>
    </location>
</feature>
<protein>
    <submittedName>
        <fullName evidence="1">Uncharacterized protein</fullName>
    </submittedName>
</protein>
<evidence type="ECO:0000313" key="2">
    <source>
        <dbReference type="Proteomes" id="UP000234323"/>
    </source>
</evidence>
<dbReference type="InterPro" id="IPR015943">
    <property type="entry name" value="WD40/YVTN_repeat-like_dom_sf"/>
</dbReference>
<dbReference type="EMBL" id="LLXI01000176">
    <property type="protein sequence ID" value="PKY41961.1"/>
    <property type="molecule type" value="Genomic_DNA"/>
</dbReference>
<gene>
    <name evidence="1" type="ORF">RhiirA4_417079</name>
</gene>
<name>A0A2I1G5X6_9GLOM</name>
<proteinExistence type="predicted"/>
<accession>A0A2I1G5X6</accession>
<dbReference type="Gene3D" id="2.130.10.10">
    <property type="entry name" value="YVTN repeat-like/Quinoprotein amine dehydrogenase"/>
    <property type="match status" value="1"/>
</dbReference>